<gene>
    <name evidence="3" type="primary">fadE</name>
    <name evidence="3" type="ORF">ENJ65_06480</name>
</gene>
<protein>
    <submittedName>
        <fullName evidence="3">Acyl-CoA dehydrogenase</fullName>
    </submittedName>
</protein>
<organism evidence="3">
    <name type="scientific">Candidatus Tenderia electrophaga</name>
    <dbReference type="NCBI Taxonomy" id="1748243"/>
    <lineage>
        <taxon>Bacteria</taxon>
        <taxon>Pseudomonadati</taxon>
        <taxon>Pseudomonadota</taxon>
        <taxon>Gammaproteobacteria</taxon>
        <taxon>Candidatus Tenderiales</taxon>
        <taxon>Candidatus Tenderiaceae</taxon>
        <taxon>Candidatus Tenderia</taxon>
    </lineage>
</organism>
<dbReference type="Proteomes" id="UP000885832">
    <property type="component" value="Unassembled WGS sequence"/>
</dbReference>
<dbReference type="InterPro" id="IPR009100">
    <property type="entry name" value="AcylCoA_DH/oxidase_NM_dom_sf"/>
</dbReference>
<dbReference type="SUPFAM" id="SSF56645">
    <property type="entry name" value="Acyl-CoA dehydrogenase NM domain-like"/>
    <property type="match status" value="1"/>
</dbReference>
<accession>A0A832N432</accession>
<dbReference type="InterPro" id="IPR037069">
    <property type="entry name" value="AcylCoA_DH/ox_N_sf"/>
</dbReference>
<evidence type="ECO:0000256" key="1">
    <source>
        <dbReference type="SAM" id="Phobius"/>
    </source>
</evidence>
<sequence length="163" mass="18488">MLVATLLGVYSSLALTLHWLVLLIVIVPLNIPALRRGLISDRVLPLLRQALPPMSQTEKEALDAGTVWWDGDLFSGRPDWDKLHAMNLPQLSDEEQAFLDGPVEELCQMLDDWHITEERHDLPPEVWQFIKDNQFFSMIIPKKYGGLEFSALAHSSVVMKISS</sequence>
<dbReference type="Pfam" id="PF02771">
    <property type="entry name" value="Acyl-CoA_dh_N"/>
    <property type="match status" value="1"/>
</dbReference>
<evidence type="ECO:0000313" key="3">
    <source>
        <dbReference type="EMBL" id="HHJ81263.1"/>
    </source>
</evidence>
<keyword evidence="1" id="KW-0472">Membrane</keyword>
<reference evidence="3" key="1">
    <citation type="journal article" date="2020" name="mSystems">
        <title>Genome- and Community-Level Interaction Insights into Carbon Utilization and Element Cycling Functions of Hydrothermarchaeota in Hydrothermal Sediment.</title>
        <authorList>
            <person name="Zhou Z."/>
            <person name="Liu Y."/>
            <person name="Xu W."/>
            <person name="Pan J."/>
            <person name="Luo Z.H."/>
            <person name="Li M."/>
        </authorList>
    </citation>
    <scope>NUCLEOTIDE SEQUENCE [LARGE SCALE GENOMIC DNA]</scope>
    <source>
        <strain evidence="3">HyVt-505</strain>
    </source>
</reference>
<keyword evidence="1" id="KW-1133">Transmembrane helix</keyword>
<feature type="domain" description="Acyl-CoA dehydrogenase/oxidase N-terminal" evidence="2">
    <location>
        <begin position="108"/>
        <end position="162"/>
    </location>
</feature>
<comment type="caution">
    <text evidence="3">The sequence shown here is derived from an EMBL/GenBank/DDBJ whole genome shotgun (WGS) entry which is preliminary data.</text>
</comment>
<dbReference type="Gene3D" id="1.10.540.10">
    <property type="entry name" value="Acyl-CoA dehydrogenase/oxidase, N-terminal domain"/>
    <property type="match status" value="1"/>
</dbReference>
<keyword evidence="1" id="KW-0812">Transmembrane</keyword>
<dbReference type="EMBL" id="DRNF01000409">
    <property type="protein sequence ID" value="HHJ81263.1"/>
    <property type="molecule type" value="Genomic_DNA"/>
</dbReference>
<proteinExistence type="predicted"/>
<dbReference type="GO" id="GO:0050660">
    <property type="term" value="F:flavin adenine dinucleotide binding"/>
    <property type="evidence" value="ECO:0007669"/>
    <property type="project" value="InterPro"/>
</dbReference>
<name>A0A832N432_9GAMM</name>
<feature type="transmembrane region" description="Helical" evidence="1">
    <location>
        <begin position="6"/>
        <end position="29"/>
    </location>
</feature>
<evidence type="ECO:0000259" key="2">
    <source>
        <dbReference type="Pfam" id="PF02771"/>
    </source>
</evidence>
<dbReference type="InterPro" id="IPR013786">
    <property type="entry name" value="AcylCoA_DH/ox_N"/>
</dbReference>
<feature type="non-terminal residue" evidence="3">
    <location>
        <position position="163"/>
    </location>
</feature>
<dbReference type="AlphaFoldDB" id="A0A832N432"/>
<dbReference type="GO" id="GO:0016627">
    <property type="term" value="F:oxidoreductase activity, acting on the CH-CH group of donors"/>
    <property type="evidence" value="ECO:0007669"/>
    <property type="project" value="InterPro"/>
</dbReference>